<dbReference type="RefSeq" id="WP_151756741.1">
    <property type="nucleotide sequence ID" value="NZ_BKZW01000001.1"/>
</dbReference>
<gene>
    <name evidence="2" type="ORF">KDW_30620</name>
</gene>
<reference evidence="2 3" key="1">
    <citation type="submission" date="2019-10" db="EMBL/GenBank/DDBJ databases">
        <title>Dictyobacter vulcani sp. nov., within the class Ktedonobacteria, isolated from soil of volcanic Mt. Zao.</title>
        <authorList>
            <person name="Zheng Y."/>
            <person name="Wang C.M."/>
            <person name="Sakai Y."/>
            <person name="Abe K."/>
            <person name="Yokota A."/>
            <person name="Yabe S."/>
        </authorList>
    </citation>
    <scope>NUCLEOTIDE SEQUENCE [LARGE SCALE GENOMIC DNA]</scope>
    <source>
        <strain evidence="2 3">W12</strain>
    </source>
</reference>
<dbReference type="Gene3D" id="3.40.50.300">
    <property type="entry name" value="P-loop containing nucleotide triphosphate hydrolases"/>
    <property type="match status" value="1"/>
</dbReference>
<accession>A0A5J4KR29</accession>
<name>A0A5J4KR29_9CHLR</name>
<proteinExistence type="predicted"/>
<evidence type="ECO:0000259" key="1">
    <source>
        <dbReference type="Pfam" id="PF01695"/>
    </source>
</evidence>
<evidence type="ECO:0000313" key="2">
    <source>
        <dbReference type="EMBL" id="GER88900.1"/>
    </source>
</evidence>
<dbReference type="GO" id="GO:0005524">
    <property type="term" value="F:ATP binding"/>
    <property type="evidence" value="ECO:0007669"/>
    <property type="project" value="InterPro"/>
</dbReference>
<protein>
    <recommendedName>
        <fullName evidence="1">IstB-like ATP-binding domain-containing protein</fullName>
    </recommendedName>
</protein>
<feature type="domain" description="IstB-like ATP-binding" evidence="1">
    <location>
        <begin position="126"/>
        <end position="169"/>
    </location>
</feature>
<comment type="caution">
    <text evidence="2">The sequence shown here is derived from an EMBL/GenBank/DDBJ whole genome shotgun (WGS) entry which is preliminary data.</text>
</comment>
<dbReference type="Pfam" id="PF01695">
    <property type="entry name" value="IstB_IS21"/>
    <property type="match status" value="1"/>
</dbReference>
<dbReference type="AlphaFoldDB" id="A0A5J4KR29"/>
<evidence type="ECO:0000313" key="3">
    <source>
        <dbReference type="Proteomes" id="UP000326912"/>
    </source>
</evidence>
<dbReference type="Proteomes" id="UP000326912">
    <property type="component" value="Unassembled WGS sequence"/>
</dbReference>
<dbReference type="InterPro" id="IPR002611">
    <property type="entry name" value="IstB_ATP-bd"/>
</dbReference>
<dbReference type="EMBL" id="BKZW01000001">
    <property type="protein sequence ID" value="GER88900.1"/>
    <property type="molecule type" value="Genomic_DNA"/>
</dbReference>
<sequence>MDRLIDRIQRRDRARNQHNNKAILPQPIDNHPIKQEAKQMCPHCNDAGYLRVDVPFGHPDFGKPVPCHCHVDLIKQKKQQKLIHASGLNTLERFRHASFHTYNPFLQGVHEAYTHAFEFANQPTGWLALIGEYGCGKTHLAVSIAKKQLEAGKLVVFQIVPRLLDDLRATFSQR</sequence>
<keyword evidence="3" id="KW-1185">Reference proteome</keyword>
<dbReference type="InterPro" id="IPR027417">
    <property type="entry name" value="P-loop_NTPase"/>
</dbReference>
<dbReference type="SUPFAM" id="SSF52540">
    <property type="entry name" value="P-loop containing nucleoside triphosphate hydrolases"/>
    <property type="match status" value="1"/>
</dbReference>
<organism evidence="2 3">
    <name type="scientific">Dictyobacter vulcani</name>
    <dbReference type="NCBI Taxonomy" id="2607529"/>
    <lineage>
        <taxon>Bacteria</taxon>
        <taxon>Bacillati</taxon>
        <taxon>Chloroflexota</taxon>
        <taxon>Ktedonobacteria</taxon>
        <taxon>Ktedonobacterales</taxon>
        <taxon>Dictyobacteraceae</taxon>
        <taxon>Dictyobacter</taxon>
    </lineage>
</organism>